<organism evidence="13 14">
    <name type="scientific">Eragrostis curvula</name>
    <name type="common">weeping love grass</name>
    <dbReference type="NCBI Taxonomy" id="38414"/>
    <lineage>
        <taxon>Eukaryota</taxon>
        <taxon>Viridiplantae</taxon>
        <taxon>Streptophyta</taxon>
        <taxon>Embryophyta</taxon>
        <taxon>Tracheophyta</taxon>
        <taxon>Spermatophyta</taxon>
        <taxon>Magnoliopsida</taxon>
        <taxon>Liliopsida</taxon>
        <taxon>Poales</taxon>
        <taxon>Poaceae</taxon>
        <taxon>PACMAD clade</taxon>
        <taxon>Chloridoideae</taxon>
        <taxon>Eragrostideae</taxon>
        <taxon>Eragrostidinae</taxon>
        <taxon>Eragrostis</taxon>
    </lineage>
</organism>
<dbReference type="Pfam" id="PF23925">
    <property type="entry name" value="A-sol_ELP1"/>
    <property type="match status" value="1"/>
</dbReference>
<keyword evidence="4" id="KW-0819">tRNA processing</keyword>
<feature type="domain" description="ELP1 alpha-solenoid" evidence="11">
    <location>
        <begin position="716"/>
        <end position="935"/>
    </location>
</feature>
<sequence length="1336" mass="148173">MKNLRLVTRPSQQLQLQLDGETIVASAIDAERRRAFFASTANFLYTVHLAASSTQVQQPLQWSKFDSDAEEVVLEPGDSIVAMDYLMERESLLLGSSSGCLLLYNVEEKTSQVVGRLEGGVSTIASSPDGALISVTTGFGQLLVITQDWEVLFESSLDSQIATAGDMESSCGQVQSAISWRGDGKYFATLGALSGSSNPTKLTIWERESGEVHSSSDTKTFMGASLDWMPSGAKVATAHDRRTEGKCPLIVFYEKNGLERSNFSIDEPAEVSLQALKWNCNSELLASLVSSSQYDAIKIWSCSNNHWYLKHELRFTKEEGVKFSWDPTKPLHLICWTLVGQVIMHRFAWTTAVSETSIALVIDGSHVRVTPLNLGLMPPPMSLFHLAFPCAVNDVSFVSNHSKNHLAAYLSNGSLCVVELPAADTWEEFEGNSISVEPCYSDFTLSNCMHLTWIDTRTLISICSNSEHCSSTLMGVSETSNLVDRHDSRFFVNEIELVCSEDSLPSSVSSSGWQARVSKKMTLDSSVIGISVNPAKKGSAFIQLNGGRVVEYCSGTNMLRMGAPAQVSDIGSDNSFPASCPWMTAILCHENGAVRPFLFGLDDSSKLYMGNRLLSNNCSSFTFFSSAYGATERVMTHLLVTTKQDLLFIVDINDIYLKNGALVIDSHVSSHPRGNRSKEHIIVWEKGAKLVGVLHGDEAAVIMQTNRGNLECIYPRKLVLVSIVQALVQRRFKDAMDMVRRHRIDFNIMPDYCGWDVFINSSADFVKQVNNLSHITEFVCAIKNDNVSGKLYAAYISFPYQCADSVVNTGTDSGNGNKVTSVLMAIRKALEEQVEESSSRELCILTTLARSEPPLLEEALNRIKSIRELELRGLDDARRKLYPSAEESLKHLLWLTDPEAVYNAALGLYDLNLAAIVALNSQKDPKEFLPFLKSLECLPPAIMRHTIDLRLGRYASALKNIVSAGDEYHEECMKLLNANPQLFPLSLQLFTEPDKRRQIFEAWGDHLSEEKCFRDAALTYQCCSSYQKSLKAYRACGDWRGVFTVAGLLKLKEEEIVQLAHELCDEFQEIGKAGDAARIALEYCSDVDRSVNYYIMAREWEEALRVAYMHNRLDLVENVRDAALECAASLISEYQEGLLKVGKYVARYVAVRQRRLSLAAKLQSEDRFMDVEDDNISEVSTSFSEMSAYTTRSTKASSASVMSSSASKSRGARRQKKGGKIRAGSPGEEMALVEHLKGMALTDSAQNELKSLLVVLLQLGKEEIARQVQQAGDNFEVSQRAAVKLAEDTICDNKIDENAHTLEHYMKMLRALEPGLSEESASWRIRALSPPGWSSI</sequence>
<keyword evidence="3 6" id="KW-0963">Cytoplasm</keyword>
<evidence type="ECO:0000313" key="14">
    <source>
        <dbReference type="Proteomes" id="UP000324897"/>
    </source>
</evidence>
<evidence type="ECO:0000259" key="9">
    <source>
        <dbReference type="Pfam" id="PF23797"/>
    </source>
</evidence>
<dbReference type="InterPro" id="IPR006849">
    <property type="entry name" value="Elp1"/>
</dbReference>
<evidence type="ECO:0000256" key="5">
    <source>
        <dbReference type="ARBA" id="ARBA00029535"/>
    </source>
</evidence>
<protein>
    <recommendedName>
        <fullName evidence="5 6">Elongator complex protein 1</fullName>
    </recommendedName>
</protein>
<dbReference type="InterPro" id="IPR056169">
    <property type="entry name" value="HB_ELP1"/>
</dbReference>
<dbReference type="InterPro" id="IPR056165">
    <property type="entry name" value="Beta-prop_ELP1_2nd"/>
</dbReference>
<comment type="caution">
    <text evidence="13">The sequence shown here is derived from an EMBL/GenBank/DDBJ whole genome shotgun (WGS) entry which is preliminary data.</text>
</comment>
<gene>
    <name evidence="13" type="ORF">EJB05_06153</name>
</gene>
<evidence type="ECO:0000256" key="7">
    <source>
        <dbReference type="SAM" id="MobiDB-lite"/>
    </source>
</evidence>
<keyword evidence="14" id="KW-1185">Reference proteome</keyword>
<evidence type="ECO:0000259" key="8">
    <source>
        <dbReference type="Pfam" id="PF04762"/>
    </source>
</evidence>
<feature type="compositionally biased region" description="Basic residues" evidence="7">
    <location>
        <begin position="1210"/>
        <end position="1220"/>
    </location>
</feature>
<dbReference type="EMBL" id="RWGY01000004">
    <property type="protein sequence ID" value="TVU46608.1"/>
    <property type="molecule type" value="Genomic_DNA"/>
</dbReference>
<dbReference type="InterPro" id="IPR056167">
    <property type="entry name" value="A-sol_ELP1"/>
</dbReference>
<accession>A0A5J9WEH3</accession>
<reference evidence="13 14" key="1">
    <citation type="journal article" date="2019" name="Sci. Rep.">
        <title>A high-quality genome of Eragrostis curvula grass provides insights into Poaceae evolution and supports new strategies to enhance forage quality.</title>
        <authorList>
            <person name="Carballo J."/>
            <person name="Santos B.A.C.M."/>
            <person name="Zappacosta D."/>
            <person name="Garbus I."/>
            <person name="Selva J.P."/>
            <person name="Gallo C.A."/>
            <person name="Diaz A."/>
            <person name="Albertini E."/>
            <person name="Caccamo M."/>
            <person name="Echenique V."/>
        </authorList>
    </citation>
    <scope>NUCLEOTIDE SEQUENCE [LARGE SCALE GENOMIC DNA]</scope>
    <source>
        <strain evidence="14">cv. Victoria</strain>
        <tissue evidence="13">Leaf</tissue>
    </source>
</reference>
<dbReference type="SUPFAM" id="SSF50978">
    <property type="entry name" value="WD40 repeat-like"/>
    <property type="match status" value="1"/>
</dbReference>
<dbReference type="GO" id="GO:0005634">
    <property type="term" value="C:nucleus"/>
    <property type="evidence" value="ECO:0007669"/>
    <property type="project" value="UniProtKB-SubCell"/>
</dbReference>
<feature type="domain" description="ELP1 N-terminal second beta-propeller" evidence="9">
    <location>
        <begin position="361"/>
        <end position="691"/>
    </location>
</feature>
<dbReference type="PIRSF" id="PIRSF017233">
    <property type="entry name" value="IKAP"/>
    <property type="match status" value="1"/>
</dbReference>
<feature type="compositionally biased region" description="Low complexity" evidence="7">
    <location>
        <begin position="1194"/>
        <end position="1209"/>
    </location>
</feature>
<dbReference type="InterPro" id="IPR015943">
    <property type="entry name" value="WD40/YVTN_repeat-like_dom_sf"/>
</dbReference>
<feature type="domain" description="ELP1 first N-terminal beta-propeller" evidence="8">
    <location>
        <begin position="174"/>
        <end position="328"/>
    </location>
</feature>
<dbReference type="Pfam" id="PF23878">
    <property type="entry name" value="TPR_ELP1"/>
    <property type="match status" value="1"/>
</dbReference>
<dbReference type="GO" id="GO:0002926">
    <property type="term" value="P:tRNA wobble base 5-methoxycarbonylmethyl-2-thiouridinylation"/>
    <property type="evidence" value="ECO:0007669"/>
    <property type="project" value="TreeGrafter"/>
</dbReference>
<evidence type="ECO:0000313" key="13">
    <source>
        <dbReference type="EMBL" id="TVU46608.1"/>
    </source>
</evidence>
<comment type="function">
    <text evidence="6">Component of the elongator complex which is required for multiple tRNA modifications, including mcm5U (5-methoxycarbonylmethyl uridine), mcm5s2U (5-methoxycarbonylmethyl-2-thiouridine), and ncm5U (5-carbamoylmethyl uridine). The elongator complex catalyzes formation of carboxymethyluridine in the wobble base at position 34 in tRNAs.</text>
</comment>
<feature type="domain" description="ELP1 three-helical bundle" evidence="12">
    <location>
        <begin position="1117"/>
        <end position="1271"/>
    </location>
</feature>
<dbReference type="Pfam" id="PF23797">
    <property type="entry name" value="Beta-prop_ELP1_2nd"/>
    <property type="match status" value="1"/>
</dbReference>
<name>A0A5J9WEH3_9POAL</name>
<comment type="similarity">
    <text evidence="2 6">Belongs to the ELP1/IKA1 family.</text>
</comment>
<evidence type="ECO:0000259" key="12">
    <source>
        <dbReference type="Pfam" id="PF23936"/>
    </source>
</evidence>
<feature type="region of interest" description="Disordered" evidence="7">
    <location>
        <begin position="1194"/>
        <end position="1225"/>
    </location>
</feature>
<evidence type="ECO:0000256" key="3">
    <source>
        <dbReference type="ARBA" id="ARBA00022490"/>
    </source>
</evidence>
<evidence type="ECO:0000256" key="6">
    <source>
        <dbReference type="PIRNR" id="PIRNR017233"/>
    </source>
</evidence>
<dbReference type="InterPro" id="IPR056166">
    <property type="entry name" value="TPR_ELP1"/>
</dbReference>
<evidence type="ECO:0000259" key="11">
    <source>
        <dbReference type="Pfam" id="PF23925"/>
    </source>
</evidence>
<evidence type="ECO:0000259" key="10">
    <source>
        <dbReference type="Pfam" id="PF23878"/>
    </source>
</evidence>
<comment type="subcellular location">
    <subcellularLocation>
        <location evidence="6">Cytoplasm</location>
    </subcellularLocation>
    <subcellularLocation>
        <location evidence="6">Nucleus</location>
    </subcellularLocation>
</comment>
<dbReference type="GO" id="GO:0000049">
    <property type="term" value="F:tRNA binding"/>
    <property type="evidence" value="ECO:0007669"/>
    <property type="project" value="TreeGrafter"/>
</dbReference>
<evidence type="ECO:0000256" key="4">
    <source>
        <dbReference type="ARBA" id="ARBA00022694"/>
    </source>
</evidence>
<evidence type="ECO:0000256" key="2">
    <source>
        <dbReference type="ARBA" id="ARBA00006086"/>
    </source>
</evidence>
<dbReference type="GO" id="GO:0033588">
    <property type="term" value="C:elongator holoenzyme complex"/>
    <property type="evidence" value="ECO:0007669"/>
    <property type="project" value="InterPro"/>
</dbReference>
<dbReference type="Proteomes" id="UP000324897">
    <property type="component" value="Chromosome 5"/>
</dbReference>
<dbReference type="Gene3D" id="2.130.10.10">
    <property type="entry name" value="YVTN repeat-like/Quinoprotein amine dehydrogenase"/>
    <property type="match status" value="1"/>
</dbReference>
<proteinExistence type="inferred from homology"/>
<keyword evidence="6" id="KW-0539">Nucleus</keyword>
<dbReference type="OrthoDB" id="40048at2759"/>
<dbReference type="PANTHER" id="PTHR12747">
    <property type="entry name" value="ELONGATOR COMPLEX PROTEIN 1"/>
    <property type="match status" value="1"/>
</dbReference>
<dbReference type="Pfam" id="PF04762">
    <property type="entry name" value="Beta-prop_ELP1_1st"/>
    <property type="match status" value="1"/>
</dbReference>
<feature type="domain" description="ELP1 TPR" evidence="10">
    <location>
        <begin position="944"/>
        <end position="1105"/>
    </location>
</feature>
<evidence type="ECO:0000256" key="1">
    <source>
        <dbReference type="ARBA" id="ARBA00005043"/>
    </source>
</evidence>
<dbReference type="InterPro" id="IPR056164">
    <property type="entry name" value="Beta-prop_ELP1_1st"/>
</dbReference>
<dbReference type="GO" id="GO:0005829">
    <property type="term" value="C:cytosol"/>
    <property type="evidence" value="ECO:0007669"/>
    <property type="project" value="TreeGrafter"/>
</dbReference>
<dbReference type="Pfam" id="PF23936">
    <property type="entry name" value="HB_ELP1"/>
    <property type="match status" value="1"/>
</dbReference>
<dbReference type="Gramene" id="TVU46608">
    <property type="protein sequence ID" value="TVU46608"/>
    <property type="gene ID" value="EJB05_06153"/>
</dbReference>
<dbReference type="UniPathway" id="UPA00988"/>
<dbReference type="InterPro" id="IPR036322">
    <property type="entry name" value="WD40_repeat_dom_sf"/>
</dbReference>
<comment type="pathway">
    <text evidence="1">tRNA modification; 5-methoxycarbonylmethyl-2-thiouridine-tRNA biosynthesis.</text>
</comment>
<dbReference type="PANTHER" id="PTHR12747:SF0">
    <property type="entry name" value="ELONGATOR COMPLEX PROTEIN 1"/>
    <property type="match status" value="1"/>
</dbReference>